<feature type="compositionally biased region" description="Polar residues" evidence="1">
    <location>
        <begin position="83"/>
        <end position="94"/>
    </location>
</feature>
<dbReference type="EMBL" id="UZAK01040762">
    <property type="protein sequence ID" value="VDP65152.1"/>
    <property type="molecule type" value="Genomic_DNA"/>
</dbReference>
<keyword evidence="3" id="KW-1185">Reference proteome</keyword>
<evidence type="ECO:0000313" key="2">
    <source>
        <dbReference type="EMBL" id="VDP65152.1"/>
    </source>
</evidence>
<dbReference type="AlphaFoldDB" id="A0A183KT27"/>
<accession>A0A183KT27</accession>
<dbReference type="WBParaSite" id="SCUD_0001821901-mRNA-1">
    <property type="protein sequence ID" value="SCUD_0001821901-mRNA-1"/>
    <property type="gene ID" value="SCUD_0001821901"/>
</dbReference>
<evidence type="ECO:0000313" key="4">
    <source>
        <dbReference type="WBParaSite" id="SCUD_0001821901-mRNA-1"/>
    </source>
</evidence>
<feature type="region of interest" description="Disordered" evidence="1">
    <location>
        <begin position="83"/>
        <end position="108"/>
    </location>
</feature>
<evidence type="ECO:0000313" key="3">
    <source>
        <dbReference type="Proteomes" id="UP000279833"/>
    </source>
</evidence>
<reference evidence="4" key="1">
    <citation type="submission" date="2016-06" db="UniProtKB">
        <authorList>
            <consortium name="WormBaseParasite"/>
        </authorList>
    </citation>
    <scope>IDENTIFICATION</scope>
</reference>
<reference evidence="2 3" key="2">
    <citation type="submission" date="2018-11" db="EMBL/GenBank/DDBJ databases">
        <authorList>
            <consortium name="Pathogen Informatics"/>
        </authorList>
    </citation>
    <scope>NUCLEOTIDE SEQUENCE [LARGE SCALE GENOMIC DNA]</scope>
    <source>
        <strain evidence="2">Dakar</strain>
        <strain evidence="3">Dakar, Senegal</strain>
    </source>
</reference>
<proteinExistence type="predicted"/>
<dbReference type="Proteomes" id="UP000279833">
    <property type="component" value="Unassembled WGS sequence"/>
</dbReference>
<gene>
    <name evidence="2" type="ORF">SCUD_LOCUS18216</name>
</gene>
<protein>
    <submittedName>
        <fullName evidence="4">RGS domain-containing protein</fullName>
    </submittedName>
</protein>
<evidence type="ECO:0000256" key="1">
    <source>
        <dbReference type="SAM" id="MobiDB-lite"/>
    </source>
</evidence>
<name>A0A183KT27_9TREM</name>
<organism evidence="4">
    <name type="scientific">Schistosoma curassoni</name>
    <dbReference type="NCBI Taxonomy" id="6186"/>
    <lineage>
        <taxon>Eukaryota</taxon>
        <taxon>Metazoa</taxon>
        <taxon>Spiralia</taxon>
        <taxon>Lophotrochozoa</taxon>
        <taxon>Platyhelminthes</taxon>
        <taxon>Trematoda</taxon>
        <taxon>Digenea</taxon>
        <taxon>Strigeidida</taxon>
        <taxon>Schistosomatoidea</taxon>
        <taxon>Schistosomatidae</taxon>
        <taxon>Schistosoma</taxon>
    </lineage>
</organism>
<sequence>MTCFHGSVYFIQDDHHPHHSYIPSEDCGYIPPLIPPSNPNLPYIDMLQRYSEQALTLMHADIRRSQYIELFSEYFRNWQEGGKNNTANKESNPVKSIPVNKDTGQKFSHSKSAVGSLIKEEENAMNKTAQLYFSSISRHSSAATPTDITVTSANNTDSTISDLTVHKEIGDSDKIHYHTEQTTNQCKSSENESGSSKELGTIEVSRFSWHASRSVTLGPYTSEVISQTAASAAASMTSVMFNAVFRRNMERSFRSPSANSSFNIISSPSDGKYSDWFEYSSNLSWNESSKLCDYTHLHSFSYDFHLRAIQDYLERFQVSAHLVMQFGDFRNLCPVHLQRLFLISSSVGSWNADIALIIVDFTSVSDPPCSSMILPR</sequence>